<protein>
    <submittedName>
        <fullName evidence="1">Uncharacterized protein</fullName>
    </submittedName>
</protein>
<evidence type="ECO:0000313" key="1">
    <source>
        <dbReference type="EMBL" id="KAF6208336.1"/>
    </source>
</evidence>
<evidence type="ECO:0000313" key="2">
    <source>
        <dbReference type="Proteomes" id="UP000466442"/>
    </source>
</evidence>
<comment type="caution">
    <text evidence="1">The sequence shown here is derived from an EMBL/GenBank/DDBJ whole genome shotgun (WGS) entry which is preliminary data.</text>
</comment>
<reference evidence="1" key="1">
    <citation type="journal article" date="2021" name="Mol. Ecol. Resour.">
        <title>Apolygus lucorum genome provides insights into omnivorousness and mesophyll feeding.</title>
        <authorList>
            <person name="Liu Y."/>
            <person name="Liu H."/>
            <person name="Wang H."/>
            <person name="Huang T."/>
            <person name="Liu B."/>
            <person name="Yang B."/>
            <person name="Yin L."/>
            <person name="Li B."/>
            <person name="Zhang Y."/>
            <person name="Zhang S."/>
            <person name="Jiang F."/>
            <person name="Zhang X."/>
            <person name="Ren Y."/>
            <person name="Wang B."/>
            <person name="Wang S."/>
            <person name="Lu Y."/>
            <person name="Wu K."/>
            <person name="Fan W."/>
            <person name="Wang G."/>
        </authorList>
    </citation>
    <scope>NUCLEOTIDE SEQUENCE</scope>
    <source>
        <strain evidence="1">12Hb</strain>
    </source>
</reference>
<name>A0A8S9XJT9_APOLU</name>
<organism evidence="1 2">
    <name type="scientific">Apolygus lucorum</name>
    <name type="common">Small green plant bug</name>
    <name type="synonym">Lygocoris lucorum</name>
    <dbReference type="NCBI Taxonomy" id="248454"/>
    <lineage>
        <taxon>Eukaryota</taxon>
        <taxon>Metazoa</taxon>
        <taxon>Ecdysozoa</taxon>
        <taxon>Arthropoda</taxon>
        <taxon>Hexapoda</taxon>
        <taxon>Insecta</taxon>
        <taxon>Pterygota</taxon>
        <taxon>Neoptera</taxon>
        <taxon>Paraneoptera</taxon>
        <taxon>Hemiptera</taxon>
        <taxon>Heteroptera</taxon>
        <taxon>Panheteroptera</taxon>
        <taxon>Cimicomorpha</taxon>
        <taxon>Miridae</taxon>
        <taxon>Mirini</taxon>
        <taxon>Apolygus</taxon>
    </lineage>
</organism>
<dbReference type="EMBL" id="WIXP02000007">
    <property type="protein sequence ID" value="KAF6208336.1"/>
    <property type="molecule type" value="Genomic_DNA"/>
</dbReference>
<proteinExistence type="predicted"/>
<keyword evidence="2" id="KW-1185">Reference proteome</keyword>
<dbReference type="AlphaFoldDB" id="A0A8S9XJT9"/>
<gene>
    <name evidence="1" type="ORF">GE061_016790</name>
</gene>
<accession>A0A8S9XJT9</accession>
<sequence length="67" mass="7628">MAGQREMWDCFNNMDHVICHDINGATVCRSNPRICRDLEFMTGKLREMIDWDEDPPTDTGATIANAP</sequence>
<dbReference type="Proteomes" id="UP000466442">
    <property type="component" value="Unassembled WGS sequence"/>
</dbReference>